<proteinExistence type="predicted"/>
<name>A0A0M3JWL5_ANISI</name>
<evidence type="ECO:0000313" key="1">
    <source>
        <dbReference type="EMBL" id="VDK46689.1"/>
    </source>
</evidence>
<sequence length="183" mass="20570">MVDSFGLPPRETLIYECFLLSLGAVSMEYRPSAASVISKAIASLKHHAIVARTIFMQIYYNMIVVYNKKKQITHRLLASNIEVAVASAENRQLLGVIVRSPMRACDDTSGSNLLPTRIEQQRNFRAQRNHRLLEMAAAGETYKRVDLSPVELINSSLERQEAFCGITGFFVFFLSDRVNAEAI</sequence>
<dbReference type="AlphaFoldDB" id="A0A0M3JWL5"/>
<evidence type="ECO:0000313" key="3">
    <source>
        <dbReference type="WBParaSite" id="ASIM_0001268501-mRNA-1"/>
    </source>
</evidence>
<accession>A0A0M3JWL5</accession>
<reference evidence="1 2" key="2">
    <citation type="submission" date="2018-11" db="EMBL/GenBank/DDBJ databases">
        <authorList>
            <consortium name="Pathogen Informatics"/>
        </authorList>
    </citation>
    <scope>NUCLEOTIDE SEQUENCE [LARGE SCALE GENOMIC DNA]</scope>
</reference>
<gene>
    <name evidence="1" type="ORF">ASIM_LOCUS12151</name>
</gene>
<protein>
    <submittedName>
        <fullName evidence="1 3">Uncharacterized protein</fullName>
    </submittedName>
</protein>
<organism evidence="3">
    <name type="scientific">Anisakis simplex</name>
    <name type="common">Herring worm</name>
    <dbReference type="NCBI Taxonomy" id="6269"/>
    <lineage>
        <taxon>Eukaryota</taxon>
        <taxon>Metazoa</taxon>
        <taxon>Ecdysozoa</taxon>
        <taxon>Nematoda</taxon>
        <taxon>Chromadorea</taxon>
        <taxon>Rhabditida</taxon>
        <taxon>Spirurina</taxon>
        <taxon>Ascaridomorpha</taxon>
        <taxon>Ascaridoidea</taxon>
        <taxon>Anisakidae</taxon>
        <taxon>Anisakis</taxon>
        <taxon>Anisakis simplex complex</taxon>
    </lineage>
</organism>
<dbReference type="EMBL" id="UYRR01031145">
    <property type="protein sequence ID" value="VDK46689.1"/>
    <property type="molecule type" value="Genomic_DNA"/>
</dbReference>
<dbReference type="WBParaSite" id="ASIM_0001268501-mRNA-1">
    <property type="protein sequence ID" value="ASIM_0001268501-mRNA-1"/>
    <property type="gene ID" value="ASIM_0001268501"/>
</dbReference>
<dbReference type="Proteomes" id="UP000267096">
    <property type="component" value="Unassembled WGS sequence"/>
</dbReference>
<reference evidence="3" key="1">
    <citation type="submission" date="2017-02" db="UniProtKB">
        <authorList>
            <consortium name="WormBaseParasite"/>
        </authorList>
    </citation>
    <scope>IDENTIFICATION</scope>
</reference>
<keyword evidence="2" id="KW-1185">Reference proteome</keyword>
<evidence type="ECO:0000313" key="2">
    <source>
        <dbReference type="Proteomes" id="UP000267096"/>
    </source>
</evidence>
<dbReference type="OrthoDB" id="196547at2759"/>